<name>A0A418N024_9ACTN</name>
<protein>
    <submittedName>
        <fullName evidence="2">Uncharacterized protein</fullName>
    </submittedName>
</protein>
<dbReference type="EMBL" id="QXEC01000002">
    <property type="protein sequence ID" value="RIV40945.1"/>
    <property type="molecule type" value="Genomic_DNA"/>
</dbReference>
<dbReference type="OrthoDB" id="3404560at2"/>
<organism evidence="2 3">
    <name type="scientific">Micromonospora radicis</name>
    <dbReference type="NCBI Taxonomy" id="1894971"/>
    <lineage>
        <taxon>Bacteria</taxon>
        <taxon>Bacillati</taxon>
        <taxon>Actinomycetota</taxon>
        <taxon>Actinomycetes</taxon>
        <taxon>Micromonosporales</taxon>
        <taxon>Micromonosporaceae</taxon>
        <taxon>Micromonospora</taxon>
    </lineage>
</organism>
<keyword evidence="3" id="KW-1185">Reference proteome</keyword>
<keyword evidence="1" id="KW-0472">Membrane</keyword>
<evidence type="ECO:0000256" key="1">
    <source>
        <dbReference type="SAM" id="Phobius"/>
    </source>
</evidence>
<keyword evidence="1" id="KW-1133">Transmembrane helix</keyword>
<sequence length="88" mass="10407">MRTPRAPSTLPEWMLNPPPPRRTVGVRIGQAVRALPGAERLRRRWHRWQLRERLYQRYPNAVKILAMVISWFVIMILVSIAYALYAQV</sequence>
<reference evidence="2 3" key="1">
    <citation type="submission" date="2018-08" db="EMBL/GenBank/DDBJ databases">
        <title>Jishengella sp. nov., isolated from a root of Azadirachta indica A. Juss. var. siamensis Valenton.</title>
        <authorList>
            <person name="Kuncharoen N."/>
            <person name="Tanasupawat S."/>
            <person name="Kudo T."/>
            <person name="Ohkuma M."/>
        </authorList>
    </citation>
    <scope>NUCLEOTIDE SEQUENCE [LARGE SCALE GENOMIC DNA]</scope>
    <source>
        <strain evidence="2 3">AZ1-13</strain>
    </source>
</reference>
<evidence type="ECO:0000313" key="2">
    <source>
        <dbReference type="EMBL" id="RIV40945.1"/>
    </source>
</evidence>
<accession>A0A418N024</accession>
<evidence type="ECO:0000313" key="3">
    <source>
        <dbReference type="Proteomes" id="UP000283832"/>
    </source>
</evidence>
<dbReference type="Proteomes" id="UP000283832">
    <property type="component" value="Unassembled WGS sequence"/>
</dbReference>
<gene>
    <name evidence="2" type="ORF">D2L64_03985</name>
</gene>
<dbReference type="AlphaFoldDB" id="A0A418N024"/>
<feature type="transmembrane region" description="Helical" evidence="1">
    <location>
        <begin position="61"/>
        <end position="85"/>
    </location>
</feature>
<comment type="caution">
    <text evidence="2">The sequence shown here is derived from an EMBL/GenBank/DDBJ whole genome shotgun (WGS) entry which is preliminary data.</text>
</comment>
<keyword evidence="1" id="KW-0812">Transmembrane</keyword>
<proteinExistence type="predicted"/>